<sequence>MIFLPFLLPSIFAFFATFTSFFPAPLFHSVRLFTLDALVPISGLVSDVFPGFASISPSSFPIQSSATATPVISIVQTSDADTDALSDPLMGATTFTTEVNLRWYRRERIALPWLYSIPRALEITAFLVIVPLLLSLFTAAANSVRLPRSVSIADELDVSPGCPSIITLPASPSASALPELEVHVDILGPTLKDMEVAAFVSQIDKIRDCSNAASAKSELELVYAPEQASQPASEVHKDEYPTSTGTDMTSAHGAERNSPIRTHTLLSSDIEISHTTQGLPSCRTGGRRSVPSRSSSMPVLFTVNSAPASRHRSSSHPPKYKAEDKRPMTFDLGSSQARRSDRGLRMKTNSPTSGGMNIKRISHVVRSSSSAAAERRNVLSRFLSTRSAVGGKLPLVRREPSQLTLTSRKTGVPSRSSSAPSVFSDKSLRTASGKLGTSAGRAPRLRAESAQQPKLQMGNIHQPWHQRRSSGFTLSSRLPVVENS</sequence>
<comment type="caution">
    <text evidence="3">The sequence shown here is derived from an EMBL/GenBank/DDBJ whole genome shotgun (WGS) entry which is preliminary data.</text>
</comment>
<dbReference type="AlphaFoldDB" id="A0A1C7M938"/>
<protein>
    <submittedName>
        <fullName evidence="3">Uncharacterized protein</fullName>
    </submittedName>
</protein>
<gene>
    <name evidence="3" type="ORF">A0H81_06731</name>
</gene>
<accession>A0A1C7M938</accession>
<feature type="region of interest" description="Disordered" evidence="1">
    <location>
        <begin position="404"/>
        <end position="484"/>
    </location>
</feature>
<evidence type="ECO:0000256" key="2">
    <source>
        <dbReference type="SAM" id="Phobius"/>
    </source>
</evidence>
<evidence type="ECO:0000313" key="4">
    <source>
        <dbReference type="Proteomes" id="UP000092993"/>
    </source>
</evidence>
<feature type="compositionally biased region" description="Low complexity" evidence="1">
    <location>
        <begin position="412"/>
        <end position="424"/>
    </location>
</feature>
<name>A0A1C7M938_GRIFR</name>
<reference evidence="3 4" key="1">
    <citation type="submission" date="2016-03" db="EMBL/GenBank/DDBJ databases">
        <title>Whole genome sequencing of Grifola frondosa 9006-11.</title>
        <authorList>
            <person name="Min B."/>
            <person name="Park H."/>
            <person name="Kim J.-G."/>
            <person name="Cho H."/>
            <person name="Oh Y.-L."/>
            <person name="Kong W.-S."/>
            <person name="Choi I.-G."/>
        </authorList>
    </citation>
    <scope>NUCLEOTIDE SEQUENCE [LARGE SCALE GENOMIC DNA]</scope>
    <source>
        <strain evidence="3 4">9006-11</strain>
    </source>
</reference>
<dbReference type="EMBL" id="LUGG01000007">
    <property type="protein sequence ID" value="OBZ72889.1"/>
    <property type="molecule type" value="Genomic_DNA"/>
</dbReference>
<feature type="region of interest" description="Disordered" evidence="1">
    <location>
        <begin position="275"/>
        <end position="357"/>
    </location>
</feature>
<feature type="compositionally biased region" description="Polar residues" evidence="1">
    <location>
        <begin position="469"/>
        <end position="484"/>
    </location>
</feature>
<keyword evidence="2" id="KW-0812">Transmembrane</keyword>
<feature type="transmembrane region" description="Helical" evidence="2">
    <location>
        <begin position="6"/>
        <end position="27"/>
    </location>
</feature>
<feature type="compositionally biased region" description="Low complexity" evidence="1">
    <location>
        <begin position="287"/>
        <end position="299"/>
    </location>
</feature>
<keyword evidence="2" id="KW-0472">Membrane</keyword>
<proteinExistence type="predicted"/>
<keyword evidence="4" id="KW-1185">Reference proteome</keyword>
<evidence type="ECO:0000313" key="3">
    <source>
        <dbReference type="EMBL" id="OBZ72889.1"/>
    </source>
</evidence>
<evidence type="ECO:0000256" key="1">
    <source>
        <dbReference type="SAM" id="MobiDB-lite"/>
    </source>
</evidence>
<dbReference type="Proteomes" id="UP000092993">
    <property type="component" value="Unassembled WGS sequence"/>
</dbReference>
<keyword evidence="2" id="KW-1133">Transmembrane helix</keyword>
<organism evidence="3 4">
    <name type="scientific">Grifola frondosa</name>
    <name type="common">Maitake</name>
    <name type="synonym">Polyporus frondosus</name>
    <dbReference type="NCBI Taxonomy" id="5627"/>
    <lineage>
        <taxon>Eukaryota</taxon>
        <taxon>Fungi</taxon>
        <taxon>Dikarya</taxon>
        <taxon>Basidiomycota</taxon>
        <taxon>Agaricomycotina</taxon>
        <taxon>Agaricomycetes</taxon>
        <taxon>Polyporales</taxon>
        <taxon>Grifolaceae</taxon>
        <taxon>Grifola</taxon>
    </lineage>
</organism>
<feature type="region of interest" description="Disordered" evidence="1">
    <location>
        <begin position="225"/>
        <end position="255"/>
    </location>
</feature>